<feature type="region of interest" description="Disordered" evidence="2">
    <location>
        <begin position="279"/>
        <end position="315"/>
    </location>
</feature>
<sequence>MGQSLLARHEAYMASAERDRLELTARVERLERENAELERRNKEATEENNVLKEELDQLNDAVKEAESKIGLLEATLIESQREVRRLEAAAARAETLERQVAVLEEEQTVLRTTLARTEEDARSTVYRWRQAEKGLSDLHAQLERMEKEAREEQERHAEVKRAMERQLAMEKQLNAAAGRLKGAAALKSMSDNRNSTVVSHFVKDLLQDNANLQLGIAELREMLRCSNDEIQALREQLMYHQPVDQAPDAVATTLQAELAKDPTSPPPRLSKELHIHHHFHVAHKPESRKPRKRRQGFAPGLFGPDSSPSTPMPSSARFQRAVLAGPVLTQANDIPTFSASRWSLPAEDHPDVPSSAPSSPLSANRDSIFDRIPDIPSPASPITSIDPTSPRWKRSHSKRISEFSLRSISETAMLPTATSRPPSGYRPRSRALSRFDGHEQASALASAYTTDDVPNTPSRSLVYADYESTTDGGTDGPLSPSSSRLESFNDESPRGLRRIPSHESIMSLSNGLDIHTLQARPSQLSLRPLGVSAAGTDDNPSVGSGSTLERSGPSSYRAPSALGKLVSWRPWGHGNSQRNSDSGKATASTPETIFSKSPHGSVASAPESASAMAKSVEEERRAK</sequence>
<dbReference type="EMBL" id="JAZGSY010000293">
    <property type="protein sequence ID" value="KAL1837445.1"/>
    <property type="molecule type" value="Genomic_DNA"/>
</dbReference>
<keyword evidence="1" id="KW-0175">Coiled coil</keyword>
<feature type="region of interest" description="Disordered" evidence="2">
    <location>
        <begin position="529"/>
        <end position="623"/>
    </location>
</feature>
<feature type="coiled-coil region" evidence="1">
    <location>
        <begin position="13"/>
        <end position="166"/>
    </location>
</feature>
<organism evidence="3 4">
    <name type="scientific">Humicola insolens</name>
    <name type="common">Soft-rot fungus</name>
    <dbReference type="NCBI Taxonomy" id="85995"/>
    <lineage>
        <taxon>Eukaryota</taxon>
        <taxon>Fungi</taxon>
        <taxon>Dikarya</taxon>
        <taxon>Ascomycota</taxon>
        <taxon>Pezizomycotina</taxon>
        <taxon>Sordariomycetes</taxon>
        <taxon>Sordariomycetidae</taxon>
        <taxon>Sordariales</taxon>
        <taxon>Chaetomiaceae</taxon>
        <taxon>Mycothermus</taxon>
    </lineage>
</organism>
<dbReference type="SUPFAM" id="SSF57997">
    <property type="entry name" value="Tropomyosin"/>
    <property type="match status" value="1"/>
</dbReference>
<feature type="coiled-coil region" evidence="1">
    <location>
        <begin position="202"/>
        <end position="236"/>
    </location>
</feature>
<evidence type="ECO:0000256" key="2">
    <source>
        <dbReference type="SAM" id="MobiDB-lite"/>
    </source>
</evidence>
<comment type="caution">
    <text evidence="3">The sequence shown here is derived from an EMBL/GenBank/DDBJ whole genome shotgun (WGS) entry which is preliminary data.</text>
</comment>
<feature type="compositionally biased region" description="Polar residues" evidence="2">
    <location>
        <begin position="574"/>
        <end position="595"/>
    </location>
</feature>
<keyword evidence="4" id="KW-1185">Reference proteome</keyword>
<name>A0ABR3V742_HUMIN</name>
<reference evidence="3 4" key="1">
    <citation type="journal article" date="2024" name="Commun. Biol.">
        <title>Comparative genomic analysis of thermophilic fungi reveals convergent evolutionary adaptations and gene losses.</title>
        <authorList>
            <person name="Steindorff A.S."/>
            <person name="Aguilar-Pontes M.V."/>
            <person name="Robinson A.J."/>
            <person name="Andreopoulos B."/>
            <person name="LaButti K."/>
            <person name="Kuo A."/>
            <person name="Mondo S."/>
            <person name="Riley R."/>
            <person name="Otillar R."/>
            <person name="Haridas S."/>
            <person name="Lipzen A."/>
            <person name="Grimwood J."/>
            <person name="Schmutz J."/>
            <person name="Clum A."/>
            <person name="Reid I.D."/>
            <person name="Moisan M.C."/>
            <person name="Butler G."/>
            <person name="Nguyen T.T.M."/>
            <person name="Dewar K."/>
            <person name="Conant G."/>
            <person name="Drula E."/>
            <person name="Henrissat B."/>
            <person name="Hansel C."/>
            <person name="Singer S."/>
            <person name="Hutchinson M.I."/>
            <person name="de Vries R.P."/>
            <person name="Natvig D.O."/>
            <person name="Powell A.J."/>
            <person name="Tsang A."/>
            <person name="Grigoriev I.V."/>
        </authorList>
    </citation>
    <scope>NUCLEOTIDE SEQUENCE [LARGE SCALE GENOMIC DNA]</scope>
    <source>
        <strain evidence="3 4">CBS 620.91</strain>
    </source>
</reference>
<evidence type="ECO:0000313" key="4">
    <source>
        <dbReference type="Proteomes" id="UP001583172"/>
    </source>
</evidence>
<protein>
    <submittedName>
        <fullName evidence="3">Uncharacterized protein</fullName>
    </submittedName>
</protein>
<feature type="compositionally biased region" description="Low complexity" evidence="2">
    <location>
        <begin position="304"/>
        <end position="315"/>
    </location>
</feature>
<feature type="compositionally biased region" description="Polar residues" evidence="2">
    <location>
        <begin position="538"/>
        <end position="554"/>
    </location>
</feature>
<feature type="region of interest" description="Disordered" evidence="2">
    <location>
        <begin position="374"/>
        <end position="397"/>
    </location>
</feature>
<proteinExistence type="predicted"/>
<accession>A0ABR3V742</accession>
<feature type="region of interest" description="Disordered" evidence="2">
    <location>
        <begin position="411"/>
        <end position="430"/>
    </location>
</feature>
<gene>
    <name evidence="3" type="ORF">VTJ49DRAFT_3765</name>
</gene>
<evidence type="ECO:0000256" key="1">
    <source>
        <dbReference type="SAM" id="Coils"/>
    </source>
</evidence>
<evidence type="ECO:0000313" key="3">
    <source>
        <dbReference type="EMBL" id="KAL1837445.1"/>
    </source>
</evidence>
<dbReference type="Proteomes" id="UP001583172">
    <property type="component" value="Unassembled WGS sequence"/>
</dbReference>
<feature type="region of interest" description="Disordered" evidence="2">
    <location>
        <begin position="466"/>
        <end position="499"/>
    </location>
</feature>